<dbReference type="NCBIfam" id="NF004766">
    <property type="entry name" value="PRK06102.1"/>
    <property type="match status" value="1"/>
</dbReference>
<dbReference type="PANTHER" id="PTHR11895:SF176">
    <property type="entry name" value="AMIDASE AMID-RELATED"/>
    <property type="match status" value="1"/>
</dbReference>
<dbReference type="GO" id="GO:0004040">
    <property type="term" value="F:amidase activity"/>
    <property type="evidence" value="ECO:0007669"/>
    <property type="project" value="UniProtKB-EC"/>
</dbReference>
<name>A0ABX0YG32_9PSED</name>
<accession>A0ABX0YG32</accession>
<keyword evidence="3" id="KW-1185">Reference proteome</keyword>
<dbReference type="PANTHER" id="PTHR11895">
    <property type="entry name" value="TRANSAMIDASE"/>
    <property type="match status" value="1"/>
</dbReference>
<dbReference type="Pfam" id="PF01425">
    <property type="entry name" value="Amidase"/>
    <property type="match status" value="1"/>
</dbReference>
<dbReference type="SUPFAM" id="SSF75304">
    <property type="entry name" value="Amidase signature (AS) enzymes"/>
    <property type="match status" value="1"/>
</dbReference>
<dbReference type="InterPro" id="IPR036928">
    <property type="entry name" value="AS_sf"/>
</dbReference>
<reference evidence="2 3" key="1">
    <citation type="submission" date="2020-03" db="EMBL/GenBank/DDBJ databases">
        <authorList>
            <person name="Wang L."/>
            <person name="He N."/>
            <person name="Li Y."/>
            <person name="Fang Y."/>
            <person name="Zhang F."/>
        </authorList>
    </citation>
    <scope>NUCLEOTIDE SEQUENCE [LARGE SCALE GENOMIC DNA]</scope>
    <source>
        <strain evidence="3">hsmgli-8</strain>
    </source>
</reference>
<evidence type="ECO:0000313" key="2">
    <source>
        <dbReference type="EMBL" id="NJP01151.1"/>
    </source>
</evidence>
<dbReference type="RefSeq" id="WP_168083719.1">
    <property type="nucleotide sequence ID" value="NZ_JAAVJI010000004.1"/>
</dbReference>
<proteinExistence type="predicted"/>
<dbReference type="InterPro" id="IPR023631">
    <property type="entry name" value="Amidase_dom"/>
</dbReference>
<dbReference type="EMBL" id="JAAVJI010000004">
    <property type="protein sequence ID" value="NJP01151.1"/>
    <property type="molecule type" value="Genomic_DNA"/>
</dbReference>
<dbReference type="Gene3D" id="3.90.1300.10">
    <property type="entry name" value="Amidase signature (AS) domain"/>
    <property type="match status" value="1"/>
</dbReference>
<protein>
    <submittedName>
        <fullName evidence="2">Amidase</fullName>
        <ecNumber evidence="2">3.5.1.4</ecNumber>
    </submittedName>
</protein>
<dbReference type="EC" id="3.5.1.4" evidence="2"/>
<feature type="domain" description="Amidase" evidence="1">
    <location>
        <begin position="20"/>
        <end position="432"/>
    </location>
</feature>
<keyword evidence="2" id="KW-0378">Hydrolase</keyword>
<comment type="caution">
    <text evidence="2">The sequence shown here is derived from an EMBL/GenBank/DDBJ whole genome shotgun (WGS) entry which is preliminary data.</text>
</comment>
<evidence type="ECO:0000313" key="3">
    <source>
        <dbReference type="Proteomes" id="UP000746535"/>
    </source>
</evidence>
<organism evidence="2 3">
    <name type="scientific">Pseudomonas quercus</name>
    <dbReference type="NCBI Taxonomy" id="2722792"/>
    <lineage>
        <taxon>Bacteria</taxon>
        <taxon>Pseudomonadati</taxon>
        <taxon>Pseudomonadota</taxon>
        <taxon>Gammaproteobacteria</taxon>
        <taxon>Pseudomonadales</taxon>
        <taxon>Pseudomonadaceae</taxon>
        <taxon>Pseudomonas</taxon>
    </lineage>
</organism>
<gene>
    <name evidence="2" type="ORF">HBH25_09765</name>
</gene>
<dbReference type="Proteomes" id="UP000746535">
    <property type="component" value="Unassembled WGS sequence"/>
</dbReference>
<evidence type="ECO:0000259" key="1">
    <source>
        <dbReference type="Pfam" id="PF01425"/>
    </source>
</evidence>
<dbReference type="InterPro" id="IPR000120">
    <property type="entry name" value="Amidase"/>
</dbReference>
<sequence>MFQDAHALAAAFQAGTDDPVRALGAALAQADTVPAAFITLTPARAWREAEASKARWEAGEPVSPLDGVPMAWKDLFDLAGTVTTAGAQAYRLRAAATQDATLVNALARAGLVSLGKTNLSELAYSGLGLNPHFGTPINPAYAEARAPGGSSSGSAIAVAAGAVPLAMGTDTAGSIRIPAALNGLVGYRSSRRRYAFTGVFPLARSLDALGPIGRSVRDVVCVDQLLGGDAITRPLPLAGLRLRLDPQLLADTRIQHAVRTNLLAAVERLAQAGAVIDERPVPAFATALSLIETRGWLGSAEAFALHQPLLDSPLAEQLDPRVRTRLEAARAFPASTQVALYQAADDLRQQLAEQLDGALLVTPTVAHVAPLLKPLEADPELFARTNLATLRLTMPGSLLDMPGIALPSGTDAEGLATSVLLSAPSGNDCYLLRAALAAEALVRGA</sequence>